<feature type="transmembrane region" description="Helical" evidence="6">
    <location>
        <begin position="79"/>
        <end position="101"/>
    </location>
</feature>
<dbReference type="Gene3D" id="1.20.1250.20">
    <property type="entry name" value="MFS general substrate transporter like domains"/>
    <property type="match status" value="1"/>
</dbReference>
<protein>
    <recommendedName>
        <fullName evidence="9">Major facilitator superfamily (MFS) profile domain-containing protein</fullName>
    </recommendedName>
</protein>
<keyword evidence="3 6" id="KW-0812">Transmembrane</keyword>
<evidence type="ECO:0000256" key="3">
    <source>
        <dbReference type="ARBA" id="ARBA00022692"/>
    </source>
</evidence>
<dbReference type="InterPro" id="IPR050189">
    <property type="entry name" value="MFS_Efflux_Transporters"/>
</dbReference>
<evidence type="ECO:0000256" key="6">
    <source>
        <dbReference type="SAM" id="Phobius"/>
    </source>
</evidence>
<accession>A0ABM7GFS0</accession>
<keyword evidence="2" id="KW-1003">Cell membrane</keyword>
<reference evidence="8" key="1">
    <citation type="journal article" date="2019" name="Microbiol. Resour. Announc.">
        <title>Complete Genome Sequence of Halomonas olivaria, a Moderately Halophilic Bacterium Isolated from Olive Processing Effluents, Obtained by Nanopore Sequencing.</title>
        <authorList>
            <person name="Nagata S."/>
            <person name="Ii K.M."/>
            <person name="Tsukimi T."/>
            <person name="Miura M.C."/>
            <person name="Galipon J."/>
            <person name="Arakawa K."/>
        </authorList>
    </citation>
    <scope>NUCLEOTIDE SEQUENCE [LARGE SCALE GENOMIC DNA]</scope>
    <source>
        <strain evidence="8">TYRC17</strain>
    </source>
</reference>
<dbReference type="PANTHER" id="PTHR43124">
    <property type="entry name" value="PURINE EFFLUX PUMP PBUE"/>
    <property type="match status" value="1"/>
</dbReference>
<feature type="transmembrane region" description="Helical" evidence="6">
    <location>
        <begin position="42"/>
        <end position="67"/>
    </location>
</feature>
<proteinExistence type="predicted"/>
<name>A0ABM7GFS0_9GAMM</name>
<dbReference type="PANTHER" id="PTHR43124:SF8">
    <property type="entry name" value="INNER MEMBRANE TRANSPORT PROTEIN YDHP"/>
    <property type="match status" value="1"/>
</dbReference>
<evidence type="ECO:0000313" key="8">
    <source>
        <dbReference type="Proteomes" id="UP000289555"/>
    </source>
</evidence>
<evidence type="ECO:0000256" key="4">
    <source>
        <dbReference type="ARBA" id="ARBA00022989"/>
    </source>
</evidence>
<dbReference type="InterPro" id="IPR011701">
    <property type="entry name" value="MFS"/>
</dbReference>
<evidence type="ECO:0000313" key="7">
    <source>
        <dbReference type="EMBL" id="BBI49297.1"/>
    </source>
</evidence>
<evidence type="ECO:0000256" key="5">
    <source>
        <dbReference type="ARBA" id="ARBA00023136"/>
    </source>
</evidence>
<sequence length="130" mass="14062">MKVITYPKGIKEDDAGLAFVSSLPDGRFDDDFDLFAPDPLGALRLTIGAFGIGTTEFVIMGVLEQVAADLDVSIRQAGLLISGYALGVFVGAPLLTIASARWPRKKVLVALMVILPSAIWPARWRRTTRC</sequence>
<dbReference type="Pfam" id="PF07690">
    <property type="entry name" value="MFS_1"/>
    <property type="match status" value="1"/>
</dbReference>
<dbReference type="InterPro" id="IPR036259">
    <property type="entry name" value="MFS_trans_sf"/>
</dbReference>
<evidence type="ECO:0000256" key="1">
    <source>
        <dbReference type="ARBA" id="ARBA00004651"/>
    </source>
</evidence>
<evidence type="ECO:0000256" key="2">
    <source>
        <dbReference type="ARBA" id="ARBA00022475"/>
    </source>
</evidence>
<evidence type="ECO:0008006" key="9">
    <source>
        <dbReference type="Google" id="ProtNLM"/>
    </source>
</evidence>
<keyword evidence="5 6" id="KW-0472">Membrane</keyword>
<keyword evidence="8" id="KW-1185">Reference proteome</keyword>
<gene>
    <name evidence="7" type="ORF">HORIV_17180</name>
</gene>
<comment type="subcellular location">
    <subcellularLocation>
        <location evidence="1">Cell membrane</location>
        <topology evidence="1">Multi-pass membrane protein</topology>
    </subcellularLocation>
</comment>
<dbReference type="EMBL" id="AP019416">
    <property type="protein sequence ID" value="BBI49297.1"/>
    <property type="molecule type" value="Genomic_DNA"/>
</dbReference>
<organism evidence="7 8">
    <name type="scientific">Vreelandella olivaria</name>
    <dbReference type="NCBI Taxonomy" id="390919"/>
    <lineage>
        <taxon>Bacteria</taxon>
        <taxon>Pseudomonadati</taxon>
        <taxon>Pseudomonadota</taxon>
        <taxon>Gammaproteobacteria</taxon>
        <taxon>Oceanospirillales</taxon>
        <taxon>Halomonadaceae</taxon>
        <taxon>Vreelandella</taxon>
    </lineage>
</organism>
<dbReference type="Proteomes" id="UP000289555">
    <property type="component" value="Chromosome"/>
</dbReference>
<keyword evidence="4 6" id="KW-1133">Transmembrane helix</keyword>
<dbReference type="SUPFAM" id="SSF103473">
    <property type="entry name" value="MFS general substrate transporter"/>
    <property type="match status" value="1"/>
</dbReference>
<feature type="transmembrane region" description="Helical" evidence="6">
    <location>
        <begin position="107"/>
        <end position="124"/>
    </location>
</feature>